<comment type="subcellular location">
    <subcellularLocation>
        <location evidence="1">Membrane</location>
        <topology evidence="1">Single-pass membrane protein</topology>
    </subcellularLocation>
</comment>
<feature type="region of interest" description="Disordered" evidence="7">
    <location>
        <begin position="141"/>
        <end position="180"/>
    </location>
</feature>
<evidence type="ECO:0000256" key="5">
    <source>
        <dbReference type="ARBA" id="ARBA00023136"/>
    </source>
</evidence>
<dbReference type="SMART" id="SM00321">
    <property type="entry name" value="WSC"/>
    <property type="match status" value="1"/>
</dbReference>
<name>A0A1L0B821_9ASCO</name>
<keyword evidence="4 8" id="KW-1133">Transmembrane helix</keyword>
<feature type="domain" description="WSC" evidence="10">
    <location>
        <begin position="17"/>
        <end position="103"/>
    </location>
</feature>
<dbReference type="Pfam" id="PF01822">
    <property type="entry name" value="WSC"/>
    <property type="match status" value="1"/>
</dbReference>
<keyword evidence="12" id="KW-1185">Reference proteome</keyword>
<dbReference type="Proteomes" id="UP000182334">
    <property type="component" value="Chromosome I"/>
</dbReference>
<evidence type="ECO:0000256" key="3">
    <source>
        <dbReference type="ARBA" id="ARBA00022729"/>
    </source>
</evidence>
<evidence type="ECO:0000256" key="1">
    <source>
        <dbReference type="ARBA" id="ARBA00004167"/>
    </source>
</evidence>
<dbReference type="OrthoDB" id="5985073at2759"/>
<feature type="region of interest" description="Disordered" evidence="7">
    <location>
        <begin position="261"/>
        <end position="287"/>
    </location>
</feature>
<protein>
    <submittedName>
        <fullName evidence="11">CIC11C00000001378</fullName>
    </submittedName>
</protein>
<evidence type="ECO:0000256" key="8">
    <source>
        <dbReference type="SAM" id="Phobius"/>
    </source>
</evidence>
<evidence type="ECO:0000256" key="6">
    <source>
        <dbReference type="ARBA" id="ARBA00023180"/>
    </source>
</evidence>
<keyword evidence="5 8" id="KW-0472">Membrane</keyword>
<dbReference type="InterPro" id="IPR051836">
    <property type="entry name" value="Kremen_rcpt"/>
</dbReference>
<evidence type="ECO:0000256" key="2">
    <source>
        <dbReference type="ARBA" id="ARBA00022692"/>
    </source>
</evidence>
<keyword evidence="2 8" id="KW-0812">Transmembrane</keyword>
<dbReference type="PANTHER" id="PTHR24269">
    <property type="entry name" value="KREMEN PROTEIN"/>
    <property type="match status" value="1"/>
</dbReference>
<dbReference type="CDD" id="cd12087">
    <property type="entry name" value="TM_EGFR-like"/>
    <property type="match status" value="1"/>
</dbReference>
<dbReference type="AlphaFoldDB" id="A0A1L0B821"/>
<dbReference type="Gene3D" id="1.20.5.510">
    <property type="entry name" value="Single helix bin"/>
    <property type="match status" value="1"/>
</dbReference>
<feature type="transmembrane region" description="Helical" evidence="8">
    <location>
        <begin position="231"/>
        <end position="253"/>
    </location>
</feature>
<keyword evidence="6" id="KW-0325">Glycoprotein</keyword>
<sequence>MYQFLAVILLVVLSAAADSGLGCYSSVDTSVARGYKENQSSSLCAELCGSDYPYVAVKNGGYCFCLLSLPTALTSSSNCNVKCNGYGFVMCGGANAYTVFTGNGEAAGELGAVGASSAGGNSVGASSADSSTAQASASPAASATSSSTSSSSSSLPTSTSVSSSVPASSSSGSITTTPMTTNAASTSVFTTTSGENGSVIYKTVTTQASPTSSSEANNHLSSKKSTNVAPIVGGVVGGLAALALIGVGIFFFIRRRSDNDDDDEEEFYEKGSGNLNAGGGSSKSRKNRLNSVFDMPMSNPFAHPTDDFADKRLSKMTQNGGLTDPRLNPVMMGRRRLSEGSLADETDYSRKILGVANP</sequence>
<dbReference type="STRING" id="45354.A0A1L0B821"/>
<dbReference type="InterPro" id="IPR002889">
    <property type="entry name" value="WSC_carb-bd"/>
</dbReference>
<accession>A0A1L0B821</accession>
<feature type="chain" id="PRO_5012498824" evidence="9">
    <location>
        <begin position="17"/>
        <end position="358"/>
    </location>
</feature>
<evidence type="ECO:0000256" key="7">
    <source>
        <dbReference type="SAM" id="MobiDB-lite"/>
    </source>
</evidence>
<organism evidence="11 12">
    <name type="scientific">Sungouiella intermedia</name>
    <dbReference type="NCBI Taxonomy" id="45354"/>
    <lineage>
        <taxon>Eukaryota</taxon>
        <taxon>Fungi</taxon>
        <taxon>Dikarya</taxon>
        <taxon>Ascomycota</taxon>
        <taxon>Saccharomycotina</taxon>
        <taxon>Pichiomycetes</taxon>
        <taxon>Metschnikowiaceae</taxon>
        <taxon>Sungouiella</taxon>
    </lineage>
</organism>
<keyword evidence="3 9" id="KW-0732">Signal</keyword>
<evidence type="ECO:0000256" key="4">
    <source>
        <dbReference type="ARBA" id="ARBA00022989"/>
    </source>
</evidence>
<dbReference type="GO" id="GO:0005886">
    <property type="term" value="C:plasma membrane"/>
    <property type="evidence" value="ECO:0007669"/>
    <property type="project" value="TreeGrafter"/>
</dbReference>
<evidence type="ECO:0000256" key="9">
    <source>
        <dbReference type="SAM" id="SignalP"/>
    </source>
</evidence>
<gene>
    <name evidence="11" type="ORF">SAMEA4029010_CIC11G00000001378</name>
</gene>
<proteinExistence type="predicted"/>
<reference evidence="11 12" key="1">
    <citation type="submission" date="2016-10" db="EMBL/GenBank/DDBJ databases">
        <authorList>
            <person name="de Groot N.N."/>
        </authorList>
    </citation>
    <scope>NUCLEOTIDE SEQUENCE [LARGE SCALE GENOMIC DNA]</scope>
    <source>
        <strain evidence="11 12">CBS 141442</strain>
    </source>
</reference>
<feature type="signal peptide" evidence="9">
    <location>
        <begin position="1"/>
        <end position="16"/>
    </location>
</feature>
<evidence type="ECO:0000313" key="11">
    <source>
        <dbReference type="EMBL" id="SGZ47330.1"/>
    </source>
</evidence>
<dbReference type="PROSITE" id="PS51212">
    <property type="entry name" value="WSC"/>
    <property type="match status" value="1"/>
</dbReference>
<evidence type="ECO:0000313" key="12">
    <source>
        <dbReference type="Proteomes" id="UP000182334"/>
    </source>
</evidence>
<dbReference type="EMBL" id="LT635756">
    <property type="protein sequence ID" value="SGZ47330.1"/>
    <property type="molecule type" value="Genomic_DNA"/>
</dbReference>
<dbReference type="PANTHER" id="PTHR24269:SF16">
    <property type="entry name" value="PROTEIN SLG1"/>
    <property type="match status" value="1"/>
</dbReference>
<evidence type="ECO:0000259" key="10">
    <source>
        <dbReference type="PROSITE" id="PS51212"/>
    </source>
</evidence>